<organism evidence="1 2">
    <name type="scientific">Fusarium austroamericanum</name>
    <dbReference type="NCBI Taxonomy" id="282268"/>
    <lineage>
        <taxon>Eukaryota</taxon>
        <taxon>Fungi</taxon>
        <taxon>Dikarya</taxon>
        <taxon>Ascomycota</taxon>
        <taxon>Pezizomycotina</taxon>
        <taxon>Sordariomycetes</taxon>
        <taxon>Hypocreomycetidae</taxon>
        <taxon>Hypocreales</taxon>
        <taxon>Nectriaceae</taxon>
        <taxon>Fusarium</taxon>
    </lineage>
</organism>
<gene>
    <name evidence="1" type="ORF">FAUST_5528</name>
</gene>
<keyword evidence="2" id="KW-1185">Reference proteome</keyword>
<evidence type="ECO:0000313" key="2">
    <source>
        <dbReference type="Proteomes" id="UP000537989"/>
    </source>
</evidence>
<comment type="caution">
    <text evidence="1">The sequence shown here is derived from an EMBL/GenBank/DDBJ whole genome shotgun (WGS) entry which is preliminary data.</text>
</comment>
<evidence type="ECO:0000313" key="1">
    <source>
        <dbReference type="EMBL" id="KAF5238471.1"/>
    </source>
</evidence>
<name>A0AAN6C0Y5_FUSAU</name>
<reference evidence="1 2" key="1">
    <citation type="submission" date="2020-02" db="EMBL/GenBank/DDBJ databases">
        <title>Identification and distribution of gene clusters putatively required for synthesis of sphingolipid metabolism inhibitors in phylogenetically diverse species of the filamentous fungus Fusarium.</title>
        <authorList>
            <person name="Kim H.-S."/>
            <person name="Busman M."/>
            <person name="Brown D.W."/>
            <person name="Divon H."/>
            <person name="Uhlig S."/>
            <person name="Proctor R.H."/>
        </authorList>
    </citation>
    <scope>NUCLEOTIDE SEQUENCE [LARGE SCALE GENOMIC DNA]</scope>
    <source>
        <strain evidence="1 2">NRRL 2903</strain>
    </source>
</reference>
<sequence>MMGLYISTPVELGYKSPLASNLGPETTELHEPGNLFTSAALLLTSCTATRKRTILPNAHRDERDTTMTLALYARGSCVFATGAAFALLLLPSVVGSLLNECYLLRIEILAHNLRPTTPSHRSTTQRSLFRILPIVLHYNSAMTKMTKVSRLYWEAACRPPTKIPPSQISDTPKSTVQTLSLTGDDFERVKKLLDPAPAPLPEPIPNKEYTARLVHPLSWKLTYSKEAEAQIQGQEKPAPESLPHPLALYQADVPRNTIGTPRLDPIFARQPARRPQGTPIKNRVRSKLSSAVKDDEALNPHGKSDVIWRETRIQLDVVDRAHDKLKKSYVDFEHAIKSAEDKKK</sequence>
<accession>A0AAN6C0Y5</accession>
<dbReference type="EMBL" id="JAAMOD010000142">
    <property type="protein sequence ID" value="KAF5238471.1"/>
    <property type="molecule type" value="Genomic_DNA"/>
</dbReference>
<dbReference type="Proteomes" id="UP000537989">
    <property type="component" value="Unassembled WGS sequence"/>
</dbReference>
<proteinExistence type="predicted"/>
<dbReference type="AlphaFoldDB" id="A0AAN6C0Y5"/>
<protein>
    <submittedName>
        <fullName evidence="1">Uncharacterized protein</fullName>
    </submittedName>
</protein>